<accession>A0A9P1MV61</accession>
<dbReference type="Pfam" id="PF07735">
    <property type="entry name" value="FBA_2"/>
    <property type="match status" value="1"/>
</dbReference>
<organism evidence="2 3">
    <name type="scientific">Caenorhabditis angaria</name>
    <dbReference type="NCBI Taxonomy" id="860376"/>
    <lineage>
        <taxon>Eukaryota</taxon>
        <taxon>Metazoa</taxon>
        <taxon>Ecdysozoa</taxon>
        <taxon>Nematoda</taxon>
        <taxon>Chromadorea</taxon>
        <taxon>Rhabditida</taxon>
        <taxon>Rhabditina</taxon>
        <taxon>Rhabditomorpha</taxon>
        <taxon>Rhabditoidea</taxon>
        <taxon>Rhabditidae</taxon>
        <taxon>Peloderinae</taxon>
        <taxon>Caenorhabditis</taxon>
    </lineage>
</organism>
<protein>
    <recommendedName>
        <fullName evidence="1">Sdz-33 F-box domain-containing protein</fullName>
    </recommendedName>
</protein>
<name>A0A9P1MV61_9PELO</name>
<feature type="domain" description="Sdz-33 F-box" evidence="1">
    <location>
        <begin position="69"/>
        <end position="128"/>
    </location>
</feature>
<dbReference type="InterPro" id="IPR012885">
    <property type="entry name" value="F-box_Sdz-33"/>
</dbReference>
<gene>
    <name evidence="2" type="ORF">CAMP_LOCUS2625</name>
</gene>
<dbReference type="EMBL" id="CANHGI010000001">
    <property type="protein sequence ID" value="CAI5439988.1"/>
    <property type="molecule type" value="Genomic_DNA"/>
</dbReference>
<evidence type="ECO:0000313" key="3">
    <source>
        <dbReference type="Proteomes" id="UP001152747"/>
    </source>
</evidence>
<keyword evidence="3" id="KW-1185">Reference proteome</keyword>
<dbReference type="AlphaFoldDB" id="A0A9P1MV61"/>
<reference evidence="2" key="1">
    <citation type="submission" date="2022-11" db="EMBL/GenBank/DDBJ databases">
        <authorList>
            <person name="Kikuchi T."/>
        </authorList>
    </citation>
    <scope>NUCLEOTIDE SEQUENCE</scope>
    <source>
        <strain evidence="2">PS1010</strain>
    </source>
</reference>
<evidence type="ECO:0000259" key="1">
    <source>
        <dbReference type="Pfam" id="PF07735"/>
    </source>
</evidence>
<comment type="caution">
    <text evidence="2">The sequence shown here is derived from an EMBL/GenBank/DDBJ whole genome shotgun (WGS) entry which is preliminary data.</text>
</comment>
<proteinExistence type="predicted"/>
<evidence type="ECO:0000313" key="2">
    <source>
        <dbReference type="EMBL" id="CAI5439988.1"/>
    </source>
</evidence>
<dbReference type="Proteomes" id="UP001152747">
    <property type="component" value="Unassembled WGS sequence"/>
</dbReference>
<sequence>MDENGKAEEIRMKYLKAFITKYSKTIEIVEIHDQEFHNSIDLRKLKNLNYFKNRHEDVREKGFLDLSQINNIDMCVLSTTKFKFEEVLQFEGSFYQIKSDDFDKENFESYLKMWKNGEVNWNMRYICVSSDKLRNDVDCRKLVENVDGFDFHGNNEDCWFRFLLNYQREHKSYCFVRHSRSAFYFHIKSDDYDEVIKNRQPLIS</sequence>